<dbReference type="SMART" id="SM00606">
    <property type="entry name" value="CBD_IV"/>
    <property type="match status" value="1"/>
</dbReference>
<dbReference type="SUPFAM" id="SSF51445">
    <property type="entry name" value="(Trans)glycosidases"/>
    <property type="match status" value="1"/>
</dbReference>
<dbReference type="InterPro" id="IPR026891">
    <property type="entry name" value="Fn3-like"/>
</dbReference>
<dbReference type="Pfam" id="PF00933">
    <property type="entry name" value="Glyco_hydro_3"/>
    <property type="match status" value="1"/>
</dbReference>
<keyword evidence="2" id="KW-0732">Signal</keyword>
<dbReference type="Gene3D" id="2.60.120.260">
    <property type="entry name" value="Galactose-binding domain-like"/>
    <property type="match status" value="1"/>
</dbReference>
<comment type="caution">
    <text evidence="5">The sequence shown here is derived from an EMBL/GenBank/DDBJ whole genome shotgun (WGS) entry which is preliminary data.</text>
</comment>
<dbReference type="SUPFAM" id="SSF52279">
    <property type="entry name" value="Beta-D-glucan exohydrolase, C-terminal domain"/>
    <property type="match status" value="1"/>
</dbReference>
<dbReference type="InterPro" id="IPR008999">
    <property type="entry name" value="Actin-crosslinking"/>
</dbReference>
<dbReference type="Gene3D" id="2.60.120.380">
    <property type="match status" value="1"/>
</dbReference>
<dbReference type="PRINTS" id="PR00133">
    <property type="entry name" value="GLHYDRLASE3"/>
</dbReference>
<dbReference type="Proteomes" id="UP000621500">
    <property type="component" value="Unassembled WGS sequence"/>
</dbReference>
<dbReference type="InterPro" id="IPR017853">
    <property type="entry name" value="GH"/>
</dbReference>
<protein>
    <submittedName>
        <fullName evidence="5">Sugar hydrolase</fullName>
    </submittedName>
</protein>
<sequence length="946" mass="102514">MKPEARAESILRRLTFDEKVAMLYGYMPRVDRLGVGAFNTGGEAVHGVVASVPGTVFPQAVGLGATWHPELLEEVGAVIGTEVDLLLRADPPDPMTGRNLWAPVVNLLRDPRWGRNEEGYSEDPLLTVRLAVGFCRGLRGEHDRAGAGPRWRTAPTLKHFLAYNHEVDKFTESVDVRPRVLHEYDLRPFLDVVREGVVAAVMPSFSLVNGRPNHLSEHLRILREADPDLVVVADGFAPSDLVEKTRYYDDRAHAYPAAIRAGLDSFTDHFGDPTITLDALHQAVTLGLLCEEDVTAAARRLLRMRARLGEFDEPPPAPDPDPGRADRHAALARQAVRESVVLLRNDGLLPLRPGAAGEIAVVGPLADRLCRDWYGGQLPYRVTPLDGIREQAGGSRVTFEAGVDRIALRLRADGRYLTVGDESTDGELRAGGSELTDAACFDVFDWGEGGICLRSVSNGLFLWSKGAPLRCNRIEPHGWDVRETFRLHRRQDARLLWHDYTEGYAAVQDDGRLLPGADPDRASPIEVELVRRGTDAAAATAAGADTVVLCVGTYPHINGREMLDRQDVGLPPALAELARTVIDANPDTVVALISGHPLAVPELAGRARALLWSAHGGQEFGNGLADVIFGACSPAGRLPQSWPRSVGDLGDITDYDIIKSRLTYLYSDRQPLYPFGHGLSYSSFDYGALRLDATAAAPGDRVTVSVDVTNVGDVDADEVVQLYLRALKPPLPLPRHQLHAFRRVHLPAAACRAVELTLAVDDLGYWDVGSGRHRVAPGPYEVMVGGSSAAIARRAVLTVTAPPPVPRDVTGTSVRAVDFDDYQNVRIVDEARLTGEAVEARSDGAWLLYRDADLGRGPDRIVARMGGGAPGGQLQVRLGDPAGGHLLGVLDVPTCDGRYEWRTVEAPLAGPGGRHDLYLVLPAGARLASFALCPPPEPLSPEARDR</sequence>
<keyword evidence="6" id="KW-1185">Reference proteome</keyword>
<dbReference type="InterPro" id="IPR008979">
    <property type="entry name" value="Galactose-bd-like_sf"/>
</dbReference>
<dbReference type="InterPro" id="IPR013783">
    <property type="entry name" value="Ig-like_fold"/>
</dbReference>
<dbReference type="EMBL" id="BONX01000001">
    <property type="protein sequence ID" value="GIG93504.1"/>
    <property type="molecule type" value="Genomic_DNA"/>
</dbReference>
<dbReference type="CDD" id="cd04084">
    <property type="entry name" value="CBM6_xylanase-like"/>
    <property type="match status" value="1"/>
</dbReference>
<name>A0ABQ4EFK5_9ACTN</name>
<organism evidence="5 6">
    <name type="scientific">Plantactinospora mayteni</name>
    <dbReference type="NCBI Taxonomy" id="566021"/>
    <lineage>
        <taxon>Bacteria</taxon>
        <taxon>Bacillati</taxon>
        <taxon>Actinomycetota</taxon>
        <taxon>Actinomycetes</taxon>
        <taxon>Micromonosporales</taxon>
        <taxon>Micromonosporaceae</taxon>
        <taxon>Plantactinospora</taxon>
    </lineage>
</organism>
<dbReference type="Pfam" id="PF03422">
    <property type="entry name" value="CBM_6"/>
    <property type="match status" value="1"/>
</dbReference>
<dbReference type="PROSITE" id="PS51175">
    <property type="entry name" value="CBM6"/>
    <property type="match status" value="1"/>
</dbReference>
<reference evidence="5 6" key="1">
    <citation type="submission" date="2021-01" db="EMBL/GenBank/DDBJ databases">
        <title>Whole genome shotgun sequence of Plantactinospora mayteni NBRC 109088.</title>
        <authorList>
            <person name="Komaki H."/>
            <person name="Tamura T."/>
        </authorList>
    </citation>
    <scope>NUCLEOTIDE SEQUENCE [LARGE SCALE GENOMIC DNA]</scope>
    <source>
        <strain evidence="5 6">NBRC 109088</strain>
    </source>
</reference>
<dbReference type="Gene3D" id="3.40.50.1700">
    <property type="entry name" value="Glycoside hydrolase family 3 C-terminal domain"/>
    <property type="match status" value="1"/>
</dbReference>
<dbReference type="SUPFAM" id="SSF49785">
    <property type="entry name" value="Galactose-binding domain-like"/>
    <property type="match status" value="1"/>
</dbReference>
<dbReference type="CDD" id="cd23343">
    <property type="entry name" value="beta-trefoil_FSCN_BglX-like"/>
    <property type="match status" value="1"/>
</dbReference>
<dbReference type="InterPro" id="IPR002772">
    <property type="entry name" value="Glyco_hydro_3_C"/>
</dbReference>
<dbReference type="Gene3D" id="2.60.40.10">
    <property type="entry name" value="Immunoglobulins"/>
    <property type="match status" value="1"/>
</dbReference>
<dbReference type="InterPro" id="IPR036962">
    <property type="entry name" value="Glyco_hydro_3_N_sf"/>
</dbReference>
<keyword evidence="3 5" id="KW-0378">Hydrolase</keyword>
<dbReference type="SMART" id="SM01217">
    <property type="entry name" value="Fn3_like"/>
    <property type="match status" value="1"/>
</dbReference>
<comment type="similarity">
    <text evidence="1">Belongs to the glycosyl hydrolase 3 family.</text>
</comment>
<dbReference type="RefSeq" id="WP_203855190.1">
    <property type="nucleotide sequence ID" value="NZ_BAAAZQ010000003.1"/>
</dbReference>
<dbReference type="InterPro" id="IPR001764">
    <property type="entry name" value="Glyco_hydro_3_N"/>
</dbReference>
<gene>
    <name evidence="5" type="ORF">Pma05_00770</name>
</gene>
<feature type="domain" description="CBM6" evidence="4">
    <location>
        <begin position="812"/>
        <end position="933"/>
    </location>
</feature>
<dbReference type="InterPro" id="IPR005084">
    <property type="entry name" value="CBM6"/>
</dbReference>
<evidence type="ECO:0000256" key="3">
    <source>
        <dbReference type="ARBA" id="ARBA00022801"/>
    </source>
</evidence>
<dbReference type="InterPro" id="IPR036881">
    <property type="entry name" value="Glyco_hydro_3_C_sf"/>
</dbReference>
<dbReference type="InterPro" id="IPR006584">
    <property type="entry name" value="Cellulose-bd_IV"/>
</dbReference>
<evidence type="ECO:0000313" key="5">
    <source>
        <dbReference type="EMBL" id="GIG93504.1"/>
    </source>
</evidence>
<evidence type="ECO:0000313" key="6">
    <source>
        <dbReference type="Proteomes" id="UP000621500"/>
    </source>
</evidence>
<dbReference type="Gene3D" id="3.20.20.300">
    <property type="entry name" value="Glycoside hydrolase, family 3, N-terminal domain"/>
    <property type="match status" value="1"/>
</dbReference>
<dbReference type="GO" id="GO:0016787">
    <property type="term" value="F:hydrolase activity"/>
    <property type="evidence" value="ECO:0007669"/>
    <property type="project" value="UniProtKB-KW"/>
</dbReference>
<dbReference type="InterPro" id="IPR044993">
    <property type="entry name" value="BXL"/>
</dbReference>
<dbReference type="Pfam" id="PF01915">
    <property type="entry name" value="Glyco_hydro_3_C"/>
    <property type="match status" value="1"/>
</dbReference>
<dbReference type="PANTHER" id="PTHR42721:SF3">
    <property type="entry name" value="BETA-D-XYLOSIDASE 5-RELATED"/>
    <property type="match status" value="1"/>
</dbReference>
<evidence type="ECO:0000259" key="4">
    <source>
        <dbReference type="PROSITE" id="PS51175"/>
    </source>
</evidence>
<dbReference type="Pfam" id="PF14310">
    <property type="entry name" value="Fn3-like"/>
    <property type="match status" value="1"/>
</dbReference>
<dbReference type="PANTHER" id="PTHR42721">
    <property type="entry name" value="SUGAR HYDROLASE-RELATED"/>
    <property type="match status" value="1"/>
</dbReference>
<accession>A0ABQ4EFK5</accession>
<evidence type="ECO:0000256" key="1">
    <source>
        <dbReference type="ARBA" id="ARBA00005336"/>
    </source>
</evidence>
<proteinExistence type="inferred from homology"/>
<evidence type="ECO:0000256" key="2">
    <source>
        <dbReference type="ARBA" id="ARBA00022729"/>
    </source>
</evidence>
<dbReference type="SUPFAM" id="SSF50405">
    <property type="entry name" value="Actin-crosslinking proteins"/>
    <property type="match status" value="1"/>
</dbReference>